<dbReference type="KEGG" id="vg:2658246"/>
<evidence type="ECO:0000313" key="2">
    <source>
        <dbReference type="Proteomes" id="UP000002550"/>
    </source>
</evidence>
<name>Q6X3W1_BP35C</name>
<keyword evidence="2" id="KW-1185">Reference proteome</keyword>
<dbReference type="Proteomes" id="UP000002550">
    <property type="component" value="Segment"/>
</dbReference>
<dbReference type="GeneID" id="2658246"/>
<proteinExistence type="predicted"/>
<evidence type="ECO:0000313" key="1">
    <source>
        <dbReference type="EMBL" id="AAP83477.1"/>
    </source>
</evidence>
<reference evidence="1 2" key="1">
    <citation type="journal article" date="2003" name="Virology">
        <title>Comparative analysis of bacterial viruses Bam35, infecting a gram-positive host, and PRD1, infecting gram-negative hosts, demonstrates a viral lineage.</title>
        <authorList>
            <person name="Ravantti J.J."/>
            <person name="Gaidelyte A."/>
            <person name="Bamford D.H."/>
            <person name="Bamford J.K."/>
        </authorList>
    </citation>
    <scope>NUCLEOTIDE SEQUENCE</scope>
</reference>
<dbReference type="RefSeq" id="NP_943754.1">
    <property type="nucleotide sequence ID" value="NC_005258.1"/>
</dbReference>
<dbReference type="EMBL" id="AY257527">
    <property type="protein sequence ID" value="AAP83477.1"/>
    <property type="molecule type" value="Genomic_DNA"/>
</dbReference>
<organism evidence="1 2">
    <name type="scientific">Bacillus phage Bam35c</name>
    <name type="common">Bacillus thuringiensis bacteriophage Bam35c</name>
    <dbReference type="NCBI Taxonomy" id="236750"/>
    <lineage>
        <taxon>Viruses</taxon>
        <taxon>Varidnaviria</taxon>
        <taxon>Bamfordvirae</taxon>
        <taxon>Preplasmiviricota</taxon>
        <taxon>Prepoliviricotina</taxon>
        <taxon>Tectiliviricetes</taxon>
        <taxon>Kalamavirales</taxon>
        <taxon>Tectiviridae</taxon>
        <taxon>Betatectivirus</taxon>
        <taxon>Betatectivirus Bam35</taxon>
    </lineage>
</organism>
<sequence length="46" mass="5507">MWRGRRMTDKQYADCWKALRRQAKPTLLETMKAIEILVEQGIVEKD</sequence>
<accession>Q6X3W1</accession>
<protein>
    <submittedName>
        <fullName evidence="1">Uncharacterized protein</fullName>
    </submittedName>
</protein>
<organismHost>
    <name type="scientific">Bacillus thuringiensis</name>
    <dbReference type="NCBI Taxonomy" id="1428"/>
</organismHost>
<dbReference type="SMR" id="Q6X3W1"/>